<keyword evidence="9" id="KW-0648">Protein biosynthesis</keyword>
<dbReference type="SUPFAM" id="SSF54534">
    <property type="entry name" value="FKBP-like"/>
    <property type="match status" value="1"/>
</dbReference>
<keyword evidence="1 5" id="KW-0805">Transcription regulation</keyword>
<accession>A0ABR5PQP3</accession>
<comment type="similarity">
    <text evidence="5 6">Belongs to the GreA/GreB family.</text>
</comment>
<evidence type="ECO:0000256" key="5">
    <source>
        <dbReference type="HAMAP-Rule" id="MF_00105"/>
    </source>
</evidence>
<dbReference type="InterPro" id="IPR022691">
    <property type="entry name" value="Tscrpt_elong_fac_GreA/B_N"/>
</dbReference>
<dbReference type="HAMAP" id="MF_00105">
    <property type="entry name" value="GreA_GreB"/>
    <property type="match status" value="1"/>
</dbReference>
<dbReference type="SUPFAM" id="SSF46557">
    <property type="entry name" value="GreA transcript cleavage protein, N-terminal domain"/>
    <property type="match status" value="1"/>
</dbReference>
<evidence type="ECO:0000256" key="6">
    <source>
        <dbReference type="RuleBase" id="RU000556"/>
    </source>
</evidence>
<name>A0ABR5PQP3_9LACO</name>
<dbReference type="PIRSF" id="PIRSF006092">
    <property type="entry name" value="GreA_GreB"/>
    <property type="match status" value="1"/>
</dbReference>
<proteinExistence type="inferred from homology"/>
<dbReference type="InterPro" id="IPR023459">
    <property type="entry name" value="Tscrpt_elong_fac_GreA/B_fam"/>
</dbReference>
<evidence type="ECO:0000259" key="8">
    <source>
        <dbReference type="Pfam" id="PF03449"/>
    </source>
</evidence>
<evidence type="ECO:0000259" key="7">
    <source>
        <dbReference type="Pfam" id="PF01272"/>
    </source>
</evidence>
<gene>
    <name evidence="5" type="primary">greA</name>
    <name evidence="9" type="ORF">FC44_GL001496</name>
</gene>
<comment type="caution">
    <text evidence="9">The sequence shown here is derived from an EMBL/GenBank/DDBJ whole genome shotgun (WGS) entry which is preliminary data.</text>
</comment>
<keyword evidence="10" id="KW-1185">Reference proteome</keyword>
<evidence type="ECO:0000256" key="4">
    <source>
        <dbReference type="ARBA" id="ARBA00024916"/>
    </source>
</evidence>
<keyword evidence="3 5" id="KW-0804">Transcription</keyword>
<comment type="function">
    <text evidence="4 5 6">Necessary for efficient RNA polymerase transcription elongation past template-encoded arresting sites. The arresting sites in DNA have the property of trapping a certain fraction of elongating RNA polymerases that pass through, resulting in locked ternary complexes. Cleavage of the nascent transcript by cleavage factors such as GreA or GreB allows the resumption of elongation from the new 3'terminus. GreA releases sequences of 2 to 3 nucleotides.</text>
</comment>
<evidence type="ECO:0000313" key="9">
    <source>
        <dbReference type="EMBL" id="KRM32943.1"/>
    </source>
</evidence>
<evidence type="ECO:0000256" key="2">
    <source>
        <dbReference type="ARBA" id="ARBA00023125"/>
    </source>
</evidence>
<protein>
    <recommendedName>
        <fullName evidence="5 6">Transcription elongation factor GreA</fullName>
    </recommendedName>
    <alternativeName>
        <fullName evidence="5">Transcript cleavage factor GreA</fullName>
    </alternativeName>
</protein>
<dbReference type="Gene3D" id="3.10.50.30">
    <property type="entry name" value="Transcription elongation factor, GreA/GreB, C-terminal domain"/>
    <property type="match status" value="1"/>
</dbReference>
<reference evidence="9 10" key="1">
    <citation type="journal article" date="2015" name="Genome Announc.">
        <title>Expanding the biotechnology potential of lactobacilli through comparative genomics of 213 strains and associated genera.</title>
        <authorList>
            <person name="Sun Z."/>
            <person name="Harris H.M."/>
            <person name="McCann A."/>
            <person name="Guo C."/>
            <person name="Argimon S."/>
            <person name="Zhang W."/>
            <person name="Yang X."/>
            <person name="Jeffery I.B."/>
            <person name="Cooney J.C."/>
            <person name="Kagawa T.F."/>
            <person name="Liu W."/>
            <person name="Song Y."/>
            <person name="Salvetti E."/>
            <person name="Wrobel A."/>
            <person name="Rasinkangas P."/>
            <person name="Parkhill J."/>
            <person name="Rea M.C."/>
            <person name="O'Sullivan O."/>
            <person name="Ritari J."/>
            <person name="Douillard F.P."/>
            <person name="Paul Ross R."/>
            <person name="Yang R."/>
            <person name="Briner A.E."/>
            <person name="Felis G.E."/>
            <person name="de Vos W.M."/>
            <person name="Barrangou R."/>
            <person name="Klaenhammer T.R."/>
            <person name="Caufield P.W."/>
            <person name="Cui Y."/>
            <person name="Zhang H."/>
            <person name="O'Toole P.W."/>
        </authorList>
    </citation>
    <scope>NUCLEOTIDE SEQUENCE [LARGE SCALE GENOMIC DNA]</scope>
    <source>
        <strain evidence="9 10">DSM 6629</strain>
    </source>
</reference>
<evidence type="ECO:0000313" key="10">
    <source>
        <dbReference type="Proteomes" id="UP000051735"/>
    </source>
</evidence>
<keyword evidence="9" id="KW-0251">Elongation factor</keyword>
<dbReference type="InterPro" id="IPR036953">
    <property type="entry name" value="GreA/GreB_C_sf"/>
</dbReference>
<dbReference type="Pfam" id="PF01272">
    <property type="entry name" value="GreA_GreB"/>
    <property type="match status" value="1"/>
</dbReference>
<dbReference type="Gene3D" id="1.10.287.180">
    <property type="entry name" value="Transcription elongation factor, GreA/GreB, N-terminal domain"/>
    <property type="match status" value="1"/>
</dbReference>
<evidence type="ECO:0000256" key="1">
    <source>
        <dbReference type="ARBA" id="ARBA00023015"/>
    </source>
</evidence>
<dbReference type="PANTHER" id="PTHR30437:SF4">
    <property type="entry name" value="TRANSCRIPTION ELONGATION FACTOR GREA"/>
    <property type="match status" value="1"/>
</dbReference>
<feature type="domain" description="Transcription elongation factor GreA/GreB N-terminal" evidence="8">
    <location>
        <begin position="25"/>
        <end position="93"/>
    </location>
</feature>
<dbReference type="EMBL" id="AZGN01000040">
    <property type="protein sequence ID" value="KRM32943.1"/>
    <property type="molecule type" value="Genomic_DNA"/>
</dbReference>
<dbReference type="InterPro" id="IPR001437">
    <property type="entry name" value="Tscrpt_elong_fac_GreA/B_C"/>
</dbReference>
<dbReference type="GO" id="GO:0003746">
    <property type="term" value="F:translation elongation factor activity"/>
    <property type="evidence" value="ECO:0007669"/>
    <property type="project" value="UniProtKB-KW"/>
</dbReference>
<dbReference type="InterPro" id="IPR028624">
    <property type="entry name" value="Tscrpt_elong_fac_GreA/B"/>
</dbReference>
<sequence>MKFKEFSLVIVITKEKGIKMVYYQKMTPEGYKEIEEEIARLKKDRPRRIKILQEARSMGDLSENTEYTEAKRDLGHLQSRLRYLGKQLKYAEIVETKDDGKVDLGKTVVLKFDDDEDSEEYKIVGRMEADLAKGKIAFDSPLGQAIMKKKAGITATVEAPAGEYQVTILEVK</sequence>
<feature type="domain" description="Transcription elongation factor GreA/GreB C-terminal" evidence="7">
    <location>
        <begin position="98"/>
        <end position="172"/>
    </location>
</feature>
<keyword evidence="2 5" id="KW-0238">DNA-binding</keyword>
<dbReference type="Proteomes" id="UP000051735">
    <property type="component" value="Unassembled WGS sequence"/>
</dbReference>
<dbReference type="NCBIfam" id="TIGR01462">
    <property type="entry name" value="greA"/>
    <property type="match status" value="1"/>
</dbReference>
<evidence type="ECO:0000256" key="3">
    <source>
        <dbReference type="ARBA" id="ARBA00023163"/>
    </source>
</evidence>
<dbReference type="PANTHER" id="PTHR30437">
    <property type="entry name" value="TRANSCRIPTION ELONGATION FACTOR GREA"/>
    <property type="match status" value="1"/>
</dbReference>
<dbReference type="InterPro" id="IPR036805">
    <property type="entry name" value="Tscrpt_elong_fac_GreA/B_N_sf"/>
</dbReference>
<dbReference type="Pfam" id="PF03449">
    <property type="entry name" value="GreA_GreB_N"/>
    <property type="match status" value="1"/>
</dbReference>
<dbReference type="InterPro" id="IPR006359">
    <property type="entry name" value="Tscrpt_elong_fac_GreA"/>
</dbReference>
<dbReference type="NCBIfam" id="NF001263">
    <property type="entry name" value="PRK00226.1-4"/>
    <property type="match status" value="1"/>
</dbReference>
<organism evidence="9 10">
    <name type="scientific">Lactobacillus intestinalis DSM 6629</name>
    <dbReference type="NCBI Taxonomy" id="1423761"/>
    <lineage>
        <taxon>Bacteria</taxon>
        <taxon>Bacillati</taxon>
        <taxon>Bacillota</taxon>
        <taxon>Bacilli</taxon>
        <taxon>Lactobacillales</taxon>
        <taxon>Lactobacillaceae</taxon>
        <taxon>Lactobacillus</taxon>
    </lineage>
</organism>